<name>A0ABV0T766_9TELE</name>
<keyword evidence="1" id="KW-1133">Transmembrane helix</keyword>
<sequence>MWFTSNYRTIYSFMGILRNFSLVLNCVTALFTVLNDLRVTADLDDSAILILLDLTAGRSFSVQFSQLSSSKAALEGGVPQGSILFCLLWGQFLESIFCLFIVLWMMHRSVFH</sequence>
<proteinExistence type="predicted"/>
<feature type="transmembrane region" description="Helical" evidence="1">
    <location>
        <begin position="82"/>
        <end position="106"/>
    </location>
</feature>
<comment type="caution">
    <text evidence="2">The sequence shown here is derived from an EMBL/GenBank/DDBJ whole genome shotgun (WGS) entry which is preliminary data.</text>
</comment>
<evidence type="ECO:0000313" key="2">
    <source>
        <dbReference type="EMBL" id="MEQ2228314.1"/>
    </source>
</evidence>
<feature type="transmembrane region" description="Helical" evidence="1">
    <location>
        <begin position="12"/>
        <end position="34"/>
    </location>
</feature>
<gene>
    <name evidence="2" type="ORF">ILYODFUR_007649</name>
</gene>
<protein>
    <recommendedName>
        <fullName evidence="4">Reverse transcriptase</fullName>
    </recommendedName>
</protein>
<evidence type="ECO:0000313" key="3">
    <source>
        <dbReference type="Proteomes" id="UP001482620"/>
    </source>
</evidence>
<dbReference type="EMBL" id="JAHRIQ010023666">
    <property type="protein sequence ID" value="MEQ2228314.1"/>
    <property type="molecule type" value="Genomic_DNA"/>
</dbReference>
<keyword evidence="1" id="KW-0812">Transmembrane</keyword>
<evidence type="ECO:0008006" key="4">
    <source>
        <dbReference type="Google" id="ProtNLM"/>
    </source>
</evidence>
<evidence type="ECO:0000256" key="1">
    <source>
        <dbReference type="SAM" id="Phobius"/>
    </source>
</evidence>
<keyword evidence="1" id="KW-0472">Membrane</keyword>
<organism evidence="2 3">
    <name type="scientific">Ilyodon furcidens</name>
    <name type="common">goldbreast splitfin</name>
    <dbReference type="NCBI Taxonomy" id="33524"/>
    <lineage>
        <taxon>Eukaryota</taxon>
        <taxon>Metazoa</taxon>
        <taxon>Chordata</taxon>
        <taxon>Craniata</taxon>
        <taxon>Vertebrata</taxon>
        <taxon>Euteleostomi</taxon>
        <taxon>Actinopterygii</taxon>
        <taxon>Neopterygii</taxon>
        <taxon>Teleostei</taxon>
        <taxon>Neoteleostei</taxon>
        <taxon>Acanthomorphata</taxon>
        <taxon>Ovalentaria</taxon>
        <taxon>Atherinomorphae</taxon>
        <taxon>Cyprinodontiformes</taxon>
        <taxon>Goodeidae</taxon>
        <taxon>Ilyodon</taxon>
    </lineage>
</organism>
<dbReference type="Proteomes" id="UP001482620">
    <property type="component" value="Unassembled WGS sequence"/>
</dbReference>
<accession>A0ABV0T766</accession>
<reference evidence="2 3" key="1">
    <citation type="submission" date="2021-06" db="EMBL/GenBank/DDBJ databases">
        <authorList>
            <person name="Palmer J.M."/>
        </authorList>
    </citation>
    <scope>NUCLEOTIDE SEQUENCE [LARGE SCALE GENOMIC DNA]</scope>
    <source>
        <strain evidence="3">if_2019</strain>
        <tissue evidence="2">Muscle</tissue>
    </source>
</reference>
<keyword evidence="3" id="KW-1185">Reference proteome</keyword>